<evidence type="ECO:0000313" key="3">
    <source>
        <dbReference type="Proteomes" id="UP000270343"/>
    </source>
</evidence>
<dbReference type="EMBL" id="RBAM01000012">
    <property type="protein sequence ID" value="RKN65373.1"/>
    <property type="molecule type" value="Genomic_DNA"/>
</dbReference>
<reference evidence="2 3" key="1">
    <citation type="journal article" date="2015" name="Antonie Van Leeuwenhoek">
        <title>Streptomyces klenkii sp. nov., isolated from deep marine sediment.</title>
        <authorList>
            <person name="Veyisoglu A."/>
            <person name="Sahin N."/>
        </authorList>
    </citation>
    <scope>NUCLEOTIDE SEQUENCE [LARGE SCALE GENOMIC DNA]</scope>
    <source>
        <strain evidence="2 3">KCTC 29202</strain>
    </source>
</reference>
<name>A0A3B0AY55_9ACTN</name>
<evidence type="ECO:0000259" key="1">
    <source>
        <dbReference type="Pfam" id="PF11575"/>
    </source>
</evidence>
<dbReference type="RefSeq" id="WP_120758084.1">
    <property type="nucleotide sequence ID" value="NZ_JBIBGF010000010.1"/>
</dbReference>
<protein>
    <submittedName>
        <fullName evidence="2">Ferric iron reductase</fullName>
    </submittedName>
</protein>
<keyword evidence="3" id="KW-1185">Reference proteome</keyword>
<evidence type="ECO:0000313" key="2">
    <source>
        <dbReference type="EMBL" id="RKN65373.1"/>
    </source>
</evidence>
<sequence>MRLTRLSELASVGPFFALRTGGAPAGAAEYGPLDEPTVRARVETVARRLGTEDRRVAASVAYQGIAGRLLSIALGSAVLTGEVPDLTGGRLRWHPANTAPDDLWLPDPAALPHPAHGGPAALIREHVLRGPLADLHRTTRAVVAVSGRLLWGNAASSLAGSLRVLHTWCCDQGRPQDAARATALARVVLDDPLLRGTGTLTAGGPPHAAPSFVRSTCCLYYRVPPGGTCGDCVLRHAPPRVR</sequence>
<dbReference type="Proteomes" id="UP000270343">
    <property type="component" value="Unassembled WGS sequence"/>
</dbReference>
<dbReference type="GO" id="GO:0051537">
    <property type="term" value="F:2 iron, 2 sulfur cluster binding"/>
    <property type="evidence" value="ECO:0007669"/>
    <property type="project" value="InterPro"/>
</dbReference>
<dbReference type="InterPro" id="IPR024726">
    <property type="entry name" value="FhuF_C"/>
</dbReference>
<dbReference type="OrthoDB" id="3290158at2"/>
<organism evidence="2 3">
    <name type="scientific">Streptomyces klenkii</name>
    <dbReference type="NCBI Taxonomy" id="1420899"/>
    <lineage>
        <taxon>Bacteria</taxon>
        <taxon>Bacillati</taxon>
        <taxon>Actinomycetota</taxon>
        <taxon>Actinomycetes</taxon>
        <taxon>Kitasatosporales</taxon>
        <taxon>Streptomycetaceae</taxon>
        <taxon>Streptomyces</taxon>
    </lineage>
</organism>
<proteinExistence type="predicted"/>
<comment type="caution">
    <text evidence="2">The sequence shown here is derived from an EMBL/GenBank/DDBJ whole genome shotgun (WGS) entry which is preliminary data.</text>
</comment>
<feature type="domain" description="Ferric siderophore reductase C-terminal" evidence="1">
    <location>
        <begin position="214"/>
        <end position="234"/>
    </location>
</feature>
<gene>
    <name evidence="2" type="ORF">D7231_26630</name>
</gene>
<accession>A0A3B0AY55</accession>
<dbReference type="AlphaFoldDB" id="A0A3B0AY55"/>
<dbReference type="Pfam" id="PF11575">
    <property type="entry name" value="FhuF_C"/>
    <property type="match status" value="1"/>
</dbReference>